<dbReference type="Proteomes" id="UP001141806">
    <property type="component" value="Unassembled WGS sequence"/>
</dbReference>
<proteinExistence type="predicted"/>
<protein>
    <submittedName>
        <fullName evidence="1">Uncharacterized protein</fullName>
    </submittedName>
</protein>
<comment type="caution">
    <text evidence="1">The sequence shown here is derived from an EMBL/GenBank/DDBJ whole genome shotgun (WGS) entry which is preliminary data.</text>
</comment>
<sequence length="155" mass="16989">MFAGRIAPRLDQVNVTLPMHSERPTGLPKTVSPSRATLGHWADVEDDEDFGVEDGELQDAKVVSVMQTKSVSRLPMLAAEDISELSSRGLPSQMISPGAVIMSSPGWVEVIYDDILVVDGLYKRQEDGAFTRRWENGSRVTSFGRGRGRIGLIFA</sequence>
<keyword evidence="2" id="KW-1185">Reference proteome</keyword>
<dbReference type="AlphaFoldDB" id="A0A9Q0QNZ5"/>
<name>A0A9Q0QNZ5_9MAGN</name>
<accession>A0A9Q0QNZ5</accession>
<evidence type="ECO:0000313" key="2">
    <source>
        <dbReference type="Proteomes" id="UP001141806"/>
    </source>
</evidence>
<dbReference type="EMBL" id="JAMYWD010000007">
    <property type="protein sequence ID" value="KAJ4966582.1"/>
    <property type="molecule type" value="Genomic_DNA"/>
</dbReference>
<reference evidence="1" key="1">
    <citation type="journal article" date="2023" name="Plant J.">
        <title>The genome of the king protea, Protea cynaroides.</title>
        <authorList>
            <person name="Chang J."/>
            <person name="Duong T.A."/>
            <person name="Schoeman C."/>
            <person name="Ma X."/>
            <person name="Roodt D."/>
            <person name="Barker N."/>
            <person name="Li Z."/>
            <person name="Van de Peer Y."/>
            <person name="Mizrachi E."/>
        </authorList>
    </citation>
    <scope>NUCLEOTIDE SEQUENCE</scope>
    <source>
        <tissue evidence="1">Young leaves</tissue>
    </source>
</reference>
<evidence type="ECO:0000313" key="1">
    <source>
        <dbReference type="EMBL" id="KAJ4966582.1"/>
    </source>
</evidence>
<organism evidence="1 2">
    <name type="scientific">Protea cynaroides</name>
    <dbReference type="NCBI Taxonomy" id="273540"/>
    <lineage>
        <taxon>Eukaryota</taxon>
        <taxon>Viridiplantae</taxon>
        <taxon>Streptophyta</taxon>
        <taxon>Embryophyta</taxon>
        <taxon>Tracheophyta</taxon>
        <taxon>Spermatophyta</taxon>
        <taxon>Magnoliopsida</taxon>
        <taxon>Proteales</taxon>
        <taxon>Proteaceae</taxon>
        <taxon>Protea</taxon>
    </lineage>
</organism>
<gene>
    <name evidence="1" type="ORF">NE237_018431</name>
</gene>